<sequence length="186" mass="21964">MTSYRKVPYLNDYVYIFYDWIIENKHLGSPTERGNIIKIIKTQASKLHKEEPDKILTVNDIGTYFKDTKKAYIYSLVQDFFIYITANRETSWLIHLEFKAKPADKIIVTKTFLEAYDTAFYDVQYERAPHPQVACNWASYKNLDLGIEGQLPYREALSNNALLKYMRERDEREGFDRYGTKKKGDT</sequence>
<reference evidence="1" key="1">
    <citation type="submission" date="2019-04" db="EMBL/GenBank/DDBJ databases">
        <title>Evolution of Biomass-Degrading Anaerobic Consortia Revealed by Metagenomics.</title>
        <authorList>
            <person name="Peng X."/>
        </authorList>
    </citation>
    <scope>NUCLEOTIDE SEQUENCE</scope>
    <source>
        <strain evidence="1">SIG311</strain>
    </source>
</reference>
<proteinExistence type="predicted"/>
<dbReference type="Proteomes" id="UP000766246">
    <property type="component" value="Unassembled WGS sequence"/>
</dbReference>
<comment type="caution">
    <text evidence="1">The sequence shown here is derived from an EMBL/GenBank/DDBJ whole genome shotgun (WGS) entry which is preliminary data.</text>
</comment>
<gene>
    <name evidence="1" type="ORF">E7272_07685</name>
</gene>
<dbReference type="AlphaFoldDB" id="A0A927YQR4"/>
<organism evidence="1 2">
    <name type="scientific">Pseudobutyrivibrio ruminis</name>
    <dbReference type="NCBI Taxonomy" id="46206"/>
    <lineage>
        <taxon>Bacteria</taxon>
        <taxon>Bacillati</taxon>
        <taxon>Bacillota</taxon>
        <taxon>Clostridia</taxon>
        <taxon>Lachnospirales</taxon>
        <taxon>Lachnospiraceae</taxon>
        <taxon>Pseudobutyrivibrio</taxon>
    </lineage>
</organism>
<evidence type="ECO:0000313" key="1">
    <source>
        <dbReference type="EMBL" id="MBE5919713.1"/>
    </source>
</evidence>
<dbReference type="EMBL" id="SVER01000017">
    <property type="protein sequence ID" value="MBE5919713.1"/>
    <property type="molecule type" value="Genomic_DNA"/>
</dbReference>
<protein>
    <submittedName>
        <fullName evidence="1">Uncharacterized protein</fullName>
    </submittedName>
</protein>
<name>A0A927YQR4_9FIRM</name>
<evidence type="ECO:0000313" key="2">
    <source>
        <dbReference type="Proteomes" id="UP000766246"/>
    </source>
</evidence>
<accession>A0A927YQR4</accession>